<dbReference type="PANTHER" id="PTHR42912">
    <property type="entry name" value="METHYLTRANSFERASE"/>
    <property type="match status" value="1"/>
</dbReference>
<dbReference type="InterPro" id="IPR029063">
    <property type="entry name" value="SAM-dependent_MTases_sf"/>
</dbReference>
<proteinExistence type="predicted"/>
<gene>
    <name evidence="2" type="ORF">NIES37_01840</name>
</gene>
<dbReference type="Gene3D" id="3.40.50.150">
    <property type="entry name" value="Vaccinia Virus protein VP39"/>
    <property type="match status" value="1"/>
</dbReference>
<evidence type="ECO:0000313" key="3">
    <source>
        <dbReference type="Proteomes" id="UP000218785"/>
    </source>
</evidence>
<dbReference type="RefSeq" id="WP_096573492.1">
    <property type="nucleotide sequence ID" value="NZ_CAWNJS010000001.1"/>
</dbReference>
<feature type="domain" description="Methyltransferase" evidence="1">
    <location>
        <begin position="104"/>
        <end position="200"/>
    </location>
</feature>
<evidence type="ECO:0000313" key="2">
    <source>
        <dbReference type="EMBL" id="BAY96254.1"/>
    </source>
</evidence>
<dbReference type="InterPro" id="IPR041698">
    <property type="entry name" value="Methyltransf_25"/>
</dbReference>
<dbReference type="Pfam" id="PF13649">
    <property type="entry name" value="Methyltransf_25"/>
    <property type="match status" value="1"/>
</dbReference>
<dbReference type="AlphaFoldDB" id="A0A1Z4MRZ9"/>
<sequence>MAVPQHKIWERLISPVVSFLIDEEGLERYALSIDWKKQSDRFHRDDVILPSYYSSYKFRGIEGGYLHPKVVVSYDPILQYLLPPNETLVRQAVIDAIQVQPRRILDLGCGTGSTTLMLKQAFPQAQVIGLDLSAYMLVMAEHKATSAGLDILWRHGNAEKTAFPDASFDLVTASLLFREIPTTVSQTILRECFRLLVVGGQVLILDSNQKALRQLEWLKEVFEELYLRDYAAFNLHESMNQAGFLALSSKDVWWMHQVTSGVKPISKVDVTKYNTVKQTVSKSTDGKIDNNDLEDLGSPVFGIKA</sequence>
<dbReference type="CDD" id="cd02440">
    <property type="entry name" value="AdoMet_MTases"/>
    <property type="match status" value="1"/>
</dbReference>
<reference evidence="2 3" key="1">
    <citation type="submission" date="2017-06" db="EMBL/GenBank/DDBJ databases">
        <title>Genome sequencing of cyanobaciteial culture collection at National Institute for Environmental Studies (NIES).</title>
        <authorList>
            <person name="Hirose Y."/>
            <person name="Shimura Y."/>
            <person name="Fujisawa T."/>
            <person name="Nakamura Y."/>
            <person name="Kawachi M."/>
        </authorList>
    </citation>
    <scope>NUCLEOTIDE SEQUENCE [LARGE SCALE GENOMIC DNA]</scope>
    <source>
        <strain evidence="2 3">NIES-37</strain>
    </source>
</reference>
<name>A0A1Z4MRZ9_9CYAN</name>
<dbReference type="InterPro" id="IPR050508">
    <property type="entry name" value="Methyltransf_Superfamily"/>
</dbReference>
<protein>
    <submittedName>
        <fullName evidence="2">Type 11 methyltransferase</fullName>
    </submittedName>
</protein>
<keyword evidence="3" id="KW-1185">Reference proteome</keyword>
<accession>A0A1Z4MRZ9</accession>
<dbReference type="GO" id="GO:0032259">
    <property type="term" value="P:methylation"/>
    <property type="evidence" value="ECO:0007669"/>
    <property type="project" value="UniProtKB-KW"/>
</dbReference>
<keyword evidence="2" id="KW-0489">Methyltransferase</keyword>
<evidence type="ECO:0000259" key="1">
    <source>
        <dbReference type="Pfam" id="PF13649"/>
    </source>
</evidence>
<dbReference type="Proteomes" id="UP000218785">
    <property type="component" value="Chromosome"/>
</dbReference>
<dbReference type="EMBL" id="AP018248">
    <property type="protein sequence ID" value="BAY96254.1"/>
    <property type="molecule type" value="Genomic_DNA"/>
</dbReference>
<dbReference type="SUPFAM" id="SSF53335">
    <property type="entry name" value="S-adenosyl-L-methionine-dependent methyltransferases"/>
    <property type="match status" value="1"/>
</dbReference>
<dbReference type="GO" id="GO:0008168">
    <property type="term" value="F:methyltransferase activity"/>
    <property type="evidence" value="ECO:0007669"/>
    <property type="project" value="UniProtKB-KW"/>
</dbReference>
<organism evidence="2 3">
    <name type="scientific">Tolypothrix tenuis PCC 7101</name>
    <dbReference type="NCBI Taxonomy" id="231146"/>
    <lineage>
        <taxon>Bacteria</taxon>
        <taxon>Bacillati</taxon>
        <taxon>Cyanobacteriota</taxon>
        <taxon>Cyanophyceae</taxon>
        <taxon>Nostocales</taxon>
        <taxon>Tolypothrichaceae</taxon>
        <taxon>Tolypothrix</taxon>
    </lineage>
</organism>
<keyword evidence="2" id="KW-0808">Transferase</keyword>
<dbReference type="KEGG" id="ttq:NIES37_01840"/>